<evidence type="ECO:0000313" key="2">
    <source>
        <dbReference type="EMBL" id="OWM35659.1"/>
    </source>
</evidence>
<name>A0A854NMF0_CORDP</name>
<dbReference type="PROSITE" id="PS51674">
    <property type="entry name" value="4FE4S_WBL"/>
    <property type="match status" value="1"/>
</dbReference>
<accession>A0A854NMF0</accession>
<dbReference type="Proteomes" id="UP000197692">
    <property type="component" value="Unassembled WGS sequence"/>
</dbReference>
<dbReference type="AlphaFoldDB" id="A0A854NMF0"/>
<dbReference type="EMBL" id="LSZF01000010">
    <property type="protein sequence ID" value="OWM35659.1"/>
    <property type="molecule type" value="Genomic_DNA"/>
</dbReference>
<evidence type="ECO:0000313" key="3">
    <source>
        <dbReference type="Proteomes" id="UP000197692"/>
    </source>
</evidence>
<sequence length="133" mass="14304">MEQQRDFDSALAWHRKAKCAGKAGSADVLPGHDKDANAARVVELCAMCADCPVFEQCGREAIAEPFLTLGVVRAGIPDTTQSKSKQKKLLQQVIDEGVPPPVALIMALKDRKGYEGALVGLAGLYEAYRGVYV</sequence>
<proteinExistence type="predicted"/>
<evidence type="ECO:0000259" key="1">
    <source>
        <dbReference type="PROSITE" id="PS51674"/>
    </source>
</evidence>
<protein>
    <recommendedName>
        <fullName evidence="1">4Fe-4S Wbl-type domain-containing protein</fullName>
    </recommendedName>
</protein>
<organism evidence="2 3">
    <name type="scientific">Corynebacterium diphtheriae bv. mitis</name>
    <dbReference type="NCBI Taxonomy" id="1806053"/>
    <lineage>
        <taxon>Bacteria</taxon>
        <taxon>Bacillati</taxon>
        <taxon>Actinomycetota</taxon>
        <taxon>Actinomycetes</taxon>
        <taxon>Mycobacteriales</taxon>
        <taxon>Corynebacteriaceae</taxon>
        <taxon>Corynebacterium</taxon>
    </lineage>
</organism>
<dbReference type="InterPro" id="IPR034768">
    <property type="entry name" value="4FE4S_WBL"/>
</dbReference>
<comment type="caution">
    <text evidence="2">The sequence shown here is derived from an EMBL/GenBank/DDBJ whole genome shotgun (WGS) entry which is preliminary data.</text>
</comment>
<reference evidence="3" key="1">
    <citation type="submission" date="2016-02" db="EMBL/GenBank/DDBJ databases">
        <title>Genomic analyses of a collection of pathogenic Corynebacterium diphtheriae.</title>
        <authorList>
            <person name="Sangal V."/>
            <person name="Titov L."/>
        </authorList>
    </citation>
    <scope>NUCLEOTIDE SEQUENCE [LARGE SCALE GENOMIC DNA]</scope>
    <source>
        <strain evidence="3">1438</strain>
    </source>
</reference>
<gene>
    <name evidence="2" type="ORF">AY602_11160</name>
</gene>
<feature type="domain" description="4Fe-4S Wbl-type" evidence="1">
    <location>
        <begin position="18"/>
        <end position="83"/>
    </location>
</feature>
<dbReference type="RefSeq" id="WP_010935357.1">
    <property type="nucleotide sequence ID" value="NZ_LSZF01000010.1"/>
</dbReference>